<comment type="subcellular location">
    <subcellularLocation>
        <location evidence="1">Membrane</location>
        <topology evidence="1">Multi-pass membrane protein</topology>
    </subcellularLocation>
</comment>
<reference evidence="8 9" key="1">
    <citation type="submission" date="2023-10" db="EMBL/GenBank/DDBJ databases">
        <title>Genomes of two closely related lineages of the louse Polyplax serrata with different host specificities.</title>
        <authorList>
            <person name="Martinu J."/>
            <person name="Tarabai H."/>
            <person name="Stefka J."/>
            <person name="Hypsa V."/>
        </authorList>
    </citation>
    <scope>NUCLEOTIDE SEQUENCE [LARGE SCALE GENOMIC DNA]</scope>
    <source>
        <strain evidence="8">HR10_N</strain>
    </source>
</reference>
<keyword evidence="4 6" id="KW-0472">Membrane</keyword>
<evidence type="ECO:0000259" key="7">
    <source>
        <dbReference type="PROSITE" id="PS50261"/>
    </source>
</evidence>
<dbReference type="PANTHER" id="PTHR45902:SF5">
    <property type="entry name" value="G-PROTEIN COUPLED RECEPTORS FAMILY 2 PROFILE 2 DOMAIN-CONTAINING PROTEIN"/>
    <property type="match status" value="1"/>
</dbReference>
<dbReference type="InterPro" id="IPR053231">
    <property type="entry name" value="GPCR_LN-TM7"/>
</dbReference>
<feature type="compositionally biased region" description="Polar residues" evidence="5">
    <location>
        <begin position="845"/>
        <end position="867"/>
    </location>
</feature>
<dbReference type="Gene3D" id="1.20.1070.10">
    <property type="entry name" value="Rhodopsin 7-helix transmembrane proteins"/>
    <property type="match status" value="1"/>
</dbReference>
<dbReference type="Pfam" id="PF00002">
    <property type="entry name" value="7tm_2"/>
    <property type="match status" value="1"/>
</dbReference>
<feature type="transmembrane region" description="Helical" evidence="6">
    <location>
        <begin position="491"/>
        <end position="511"/>
    </location>
</feature>
<comment type="caution">
    <text evidence="8">The sequence shown here is derived from an EMBL/GenBank/DDBJ whole genome shotgun (WGS) entry which is preliminary data.</text>
</comment>
<feature type="region of interest" description="Disordered" evidence="5">
    <location>
        <begin position="830"/>
        <end position="879"/>
    </location>
</feature>
<dbReference type="GO" id="GO:0004930">
    <property type="term" value="F:G protein-coupled receptor activity"/>
    <property type="evidence" value="ECO:0007669"/>
    <property type="project" value="InterPro"/>
</dbReference>
<evidence type="ECO:0000313" key="8">
    <source>
        <dbReference type="EMBL" id="KAK6625730.1"/>
    </source>
</evidence>
<feature type="transmembrane region" description="Helical" evidence="6">
    <location>
        <begin position="565"/>
        <end position="586"/>
    </location>
</feature>
<evidence type="ECO:0000256" key="2">
    <source>
        <dbReference type="ARBA" id="ARBA00022692"/>
    </source>
</evidence>
<dbReference type="EMBL" id="JAWJWE010000037">
    <property type="protein sequence ID" value="KAK6625730.1"/>
    <property type="molecule type" value="Genomic_DNA"/>
</dbReference>
<evidence type="ECO:0000256" key="3">
    <source>
        <dbReference type="ARBA" id="ARBA00022989"/>
    </source>
</evidence>
<evidence type="ECO:0000256" key="6">
    <source>
        <dbReference type="SAM" id="Phobius"/>
    </source>
</evidence>
<dbReference type="Proteomes" id="UP001372834">
    <property type="component" value="Unassembled WGS sequence"/>
</dbReference>
<dbReference type="PANTHER" id="PTHR45902">
    <property type="entry name" value="LATROPHILIN RECEPTOR-LIKE PROTEIN A"/>
    <property type="match status" value="1"/>
</dbReference>
<evidence type="ECO:0000256" key="5">
    <source>
        <dbReference type="SAM" id="MobiDB-lite"/>
    </source>
</evidence>
<accession>A0AAN8PC12</accession>
<feature type="transmembrane region" description="Helical" evidence="6">
    <location>
        <begin position="523"/>
        <end position="544"/>
    </location>
</feature>
<dbReference type="GO" id="GO:0007166">
    <property type="term" value="P:cell surface receptor signaling pathway"/>
    <property type="evidence" value="ECO:0007669"/>
    <property type="project" value="InterPro"/>
</dbReference>
<organism evidence="8 9">
    <name type="scientific">Polyplax serrata</name>
    <name type="common">Common mouse louse</name>
    <dbReference type="NCBI Taxonomy" id="468196"/>
    <lineage>
        <taxon>Eukaryota</taxon>
        <taxon>Metazoa</taxon>
        <taxon>Ecdysozoa</taxon>
        <taxon>Arthropoda</taxon>
        <taxon>Hexapoda</taxon>
        <taxon>Insecta</taxon>
        <taxon>Pterygota</taxon>
        <taxon>Neoptera</taxon>
        <taxon>Paraneoptera</taxon>
        <taxon>Psocodea</taxon>
        <taxon>Troctomorpha</taxon>
        <taxon>Phthiraptera</taxon>
        <taxon>Anoplura</taxon>
        <taxon>Polyplacidae</taxon>
        <taxon>Polyplax</taxon>
    </lineage>
</organism>
<feature type="domain" description="G-protein coupled receptors family 2 profile 2" evidence="7">
    <location>
        <begin position="455"/>
        <end position="711"/>
    </location>
</feature>
<evidence type="ECO:0000313" key="9">
    <source>
        <dbReference type="Proteomes" id="UP001372834"/>
    </source>
</evidence>
<feature type="compositionally biased region" description="Basic and acidic residues" evidence="5">
    <location>
        <begin position="868"/>
        <end position="879"/>
    </location>
</feature>
<name>A0AAN8PC12_POLSC</name>
<dbReference type="PROSITE" id="PS50261">
    <property type="entry name" value="G_PROTEIN_RECEP_F2_4"/>
    <property type="match status" value="1"/>
</dbReference>
<feature type="transmembrane region" description="Helical" evidence="6">
    <location>
        <begin position="615"/>
        <end position="642"/>
    </location>
</feature>
<dbReference type="InterPro" id="IPR017981">
    <property type="entry name" value="GPCR_2-like_7TM"/>
</dbReference>
<feature type="region of interest" description="Disordered" evidence="5">
    <location>
        <begin position="732"/>
        <end position="776"/>
    </location>
</feature>
<sequence length="879" mass="98848">MANELVSSLLVIASKMVVRPAIWIPLLITTCFYVELESLALSHNDLESANKTCDGKGSCETYGRDVRLLEEVNWFDRNCLCDKLCAKYGDCCVDSPYFRVAEQRRGAASFTCVNLKQFGGVYMVTTCPSMWKNSNFRNKCEMVDISDPLMTLPVTSHKTGITYRNIHCALCNSDADNASIDFWVPRLECPSLHLGTSVEVPHNVTDMLVWNGPRNQWGVHHQTWHPCFVDPVIPDTSSSFVRRCRENVIHACAVNWTNADIRNRCEAYTSLVYDGPKAYRNPHCALCNNIPLQNLACAKISQRGFLPNSFLPTAFSVLFDLTGKSEAVGKIKPCRKDQLYDPFFKMCRDVLCPKPEPGKSCIAEEEDDYYSPIISVYEAEEEDSWNASLAFLTCPKFLLAPEDYEFKDENNKTIFVSTYEKYFTENEFNINPDRSVEICAGTLGQRLVNKFGQYMGYITAVGLGVSIFFLVLHLLAFLVVPDLQNLSGKNLASLCVALLLASVSFISAQRINTGTRACAAAGIVTYYGYMASFFWMLTMAFDIWRTLKIATFELRVSSGKQWKKFIAYSIWSWTAPLILMITAIAIDMAPSGGVDIYVRPFFGVHSCWFGHRQALLIFFAAPFAAIMIANIGFFASSAHMIFSTTSTTRYTASGSTQRDFRLYIRLALVMGLTWLTGLFAGYLDIDALWYAFIALNTLQGLFIFLAFTCNDKVIRTVKELICTRLDYDMTTSDVKDRRPPSYSWSGGSSYSTNKSNLGSSSEDSTKQRASEANSRLGYDTAPRSKAFEDRIMADCESVIRSIGRYDPSSMSVPEFSKDFRGDLNAKLDYNGHNRSKSSDVLPKINYSSHPELNGKLQRSTKGNARNSTYDRKHLEDTLY</sequence>
<feature type="transmembrane region" description="Helical" evidence="6">
    <location>
        <begin position="688"/>
        <end position="708"/>
    </location>
</feature>
<evidence type="ECO:0000256" key="1">
    <source>
        <dbReference type="ARBA" id="ARBA00004141"/>
    </source>
</evidence>
<dbReference type="InterPro" id="IPR000832">
    <property type="entry name" value="GPCR_2_secretin-like"/>
</dbReference>
<dbReference type="SUPFAM" id="SSF81321">
    <property type="entry name" value="Family A G protein-coupled receptor-like"/>
    <property type="match status" value="1"/>
</dbReference>
<dbReference type="CDD" id="cd15039">
    <property type="entry name" value="7tmB3_Methuselah-like"/>
    <property type="match status" value="1"/>
</dbReference>
<feature type="transmembrane region" description="Helical" evidence="6">
    <location>
        <begin position="662"/>
        <end position="682"/>
    </location>
</feature>
<dbReference type="GO" id="GO:0016020">
    <property type="term" value="C:membrane"/>
    <property type="evidence" value="ECO:0007669"/>
    <property type="project" value="UniProtKB-SubCell"/>
</dbReference>
<feature type="compositionally biased region" description="Polar residues" evidence="5">
    <location>
        <begin position="752"/>
        <end position="762"/>
    </location>
</feature>
<protein>
    <recommendedName>
        <fullName evidence="7">G-protein coupled receptors family 2 profile 2 domain-containing protein</fullName>
    </recommendedName>
</protein>
<proteinExistence type="predicted"/>
<dbReference type="AlphaFoldDB" id="A0AAN8PC12"/>
<keyword evidence="3 6" id="KW-1133">Transmembrane helix</keyword>
<feature type="compositionally biased region" description="Low complexity" evidence="5">
    <location>
        <begin position="741"/>
        <end position="751"/>
    </location>
</feature>
<feature type="transmembrane region" description="Helical" evidence="6">
    <location>
        <begin position="454"/>
        <end position="479"/>
    </location>
</feature>
<evidence type="ECO:0000256" key="4">
    <source>
        <dbReference type="ARBA" id="ARBA00023136"/>
    </source>
</evidence>
<keyword evidence="2 6" id="KW-0812">Transmembrane</keyword>
<gene>
    <name evidence="8" type="ORF">RUM43_006029</name>
</gene>